<dbReference type="GO" id="GO:0004673">
    <property type="term" value="F:protein histidine kinase activity"/>
    <property type="evidence" value="ECO:0007669"/>
    <property type="project" value="UniProtKB-EC"/>
</dbReference>
<evidence type="ECO:0000313" key="11">
    <source>
        <dbReference type="EMBL" id="REE97015.1"/>
    </source>
</evidence>
<keyword evidence="5 9" id="KW-0812">Transmembrane</keyword>
<dbReference type="InterPro" id="IPR003594">
    <property type="entry name" value="HATPase_dom"/>
</dbReference>
<evidence type="ECO:0000259" key="10">
    <source>
        <dbReference type="PROSITE" id="PS50109"/>
    </source>
</evidence>
<name>A0A3D9SVJ4_9ACTN</name>
<evidence type="ECO:0000256" key="5">
    <source>
        <dbReference type="ARBA" id="ARBA00022692"/>
    </source>
</evidence>
<feature type="region of interest" description="Disordered" evidence="8">
    <location>
        <begin position="418"/>
        <end position="586"/>
    </location>
</feature>
<reference evidence="11 12" key="1">
    <citation type="submission" date="2018-08" db="EMBL/GenBank/DDBJ databases">
        <title>Sequencing the genomes of 1000 actinobacteria strains.</title>
        <authorList>
            <person name="Klenk H.-P."/>
        </authorList>
    </citation>
    <scope>NUCLEOTIDE SEQUENCE [LARGE SCALE GENOMIC DNA]</scope>
    <source>
        <strain evidence="11 12">DSM 43927</strain>
    </source>
</reference>
<comment type="catalytic activity">
    <reaction evidence="1">
        <text>ATP + protein L-histidine = ADP + protein N-phospho-L-histidine.</text>
        <dbReference type="EC" id="2.7.13.3"/>
    </reaction>
</comment>
<dbReference type="Pfam" id="PF02518">
    <property type="entry name" value="HATPase_c"/>
    <property type="match status" value="1"/>
</dbReference>
<sequence>MPDFFEPAGAEHQDARRHGRSPTRGEPHQGGMRAFHLYISVLPAAVTALLGVAAVAVLYNGDTMTQKARLVLAGAAMGAVITLAAAVLAADAATRRVHRQRAQSTFQDWEGLRKRLGDLGFLIARSRQELRDLVGRIRAGEVVAPLVEDLPAAAPDGDPFQHLALELRKAHGEAWNTVVGVASVEPAEEPARDPAQQVDVFVNLARRMQSLSHRAIQGLDELENQVEDPDLLKGLFKVDHLSTRMRRQAESLAVIGGASSRRQWTRPVTMYEVLRSAIAEVEHYNRVKVVPPVDGTLDGGAVADVIHLLAELIENATKFSPPQTQVLVRLERVTAGMVVEVEDRGLGIPRDNQRRLNELLTDPDRVDTGELLEDGRIGLLVVTALARRHNVRVQLQGNVYGGTQAVVVVPKELVGMEAEEPEARPRTKPAQPRSAPTAPSTPPASPAPSAPSVPSAPSASSVPSAPGAPASPSAPGHGVHVASDPTPYDRDALAVRPSTPRTGPPTDVPDPPAPPVLPGQEGPWERPPLPRRHAQTHLAPELMSAPVLPQDDEEIEHNPGLMAAFQRGLRSAQESDGAEDGPESVN</sequence>
<dbReference type="EC" id="2.7.13.3" evidence="2"/>
<organism evidence="11 12">
    <name type="scientific">Thermomonospora umbrina</name>
    <dbReference type="NCBI Taxonomy" id="111806"/>
    <lineage>
        <taxon>Bacteria</taxon>
        <taxon>Bacillati</taxon>
        <taxon>Actinomycetota</taxon>
        <taxon>Actinomycetes</taxon>
        <taxon>Streptosporangiales</taxon>
        <taxon>Thermomonosporaceae</taxon>
        <taxon>Thermomonospora</taxon>
    </lineage>
</organism>
<feature type="domain" description="Histidine kinase" evidence="10">
    <location>
        <begin position="305"/>
        <end position="413"/>
    </location>
</feature>
<keyword evidence="9" id="KW-0472">Membrane</keyword>
<feature type="compositionally biased region" description="Acidic residues" evidence="8">
    <location>
        <begin position="576"/>
        <end position="586"/>
    </location>
</feature>
<evidence type="ECO:0000256" key="1">
    <source>
        <dbReference type="ARBA" id="ARBA00000085"/>
    </source>
</evidence>
<comment type="caution">
    <text evidence="11">The sequence shown here is derived from an EMBL/GenBank/DDBJ whole genome shotgun (WGS) entry which is preliminary data.</text>
</comment>
<dbReference type="InterPro" id="IPR005467">
    <property type="entry name" value="His_kinase_dom"/>
</dbReference>
<dbReference type="GO" id="GO:0000160">
    <property type="term" value="P:phosphorelay signal transduction system"/>
    <property type="evidence" value="ECO:0007669"/>
    <property type="project" value="TreeGrafter"/>
</dbReference>
<keyword evidence="7 9" id="KW-1133">Transmembrane helix</keyword>
<evidence type="ECO:0000256" key="9">
    <source>
        <dbReference type="SAM" id="Phobius"/>
    </source>
</evidence>
<dbReference type="PANTHER" id="PTHR45436:SF5">
    <property type="entry name" value="SENSOR HISTIDINE KINASE TRCS"/>
    <property type="match status" value="1"/>
</dbReference>
<dbReference type="PROSITE" id="PS50109">
    <property type="entry name" value="HIS_KIN"/>
    <property type="match status" value="1"/>
</dbReference>
<feature type="region of interest" description="Disordered" evidence="8">
    <location>
        <begin position="1"/>
        <end position="29"/>
    </location>
</feature>
<feature type="compositionally biased region" description="Pro residues" evidence="8">
    <location>
        <begin position="502"/>
        <end position="517"/>
    </location>
</feature>
<proteinExistence type="predicted"/>
<dbReference type="SMART" id="SM00387">
    <property type="entry name" value="HATPase_c"/>
    <property type="match status" value="1"/>
</dbReference>
<accession>A0A3D9SVJ4</accession>
<evidence type="ECO:0000256" key="3">
    <source>
        <dbReference type="ARBA" id="ARBA00022553"/>
    </source>
</evidence>
<evidence type="ECO:0000256" key="7">
    <source>
        <dbReference type="ARBA" id="ARBA00022989"/>
    </source>
</evidence>
<dbReference type="PANTHER" id="PTHR45436">
    <property type="entry name" value="SENSOR HISTIDINE KINASE YKOH"/>
    <property type="match status" value="1"/>
</dbReference>
<dbReference type="SUPFAM" id="SSF55874">
    <property type="entry name" value="ATPase domain of HSP90 chaperone/DNA topoisomerase II/histidine kinase"/>
    <property type="match status" value="1"/>
</dbReference>
<keyword evidence="3" id="KW-0597">Phosphoprotein</keyword>
<dbReference type="InterPro" id="IPR036890">
    <property type="entry name" value="HATPase_C_sf"/>
</dbReference>
<evidence type="ECO:0000256" key="8">
    <source>
        <dbReference type="SAM" id="MobiDB-lite"/>
    </source>
</evidence>
<keyword evidence="4" id="KW-0808">Transferase</keyword>
<feature type="compositionally biased region" description="Pro residues" evidence="8">
    <location>
        <begin position="439"/>
        <end position="451"/>
    </location>
</feature>
<dbReference type="GO" id="GO:0005886">
    <property type="term" value="C:plasma membrane"/>
    <property type="evidence" value="ECO:0007669"/>
    <property type="project" value="TreeGrafter"/>
</dbReference>
<feature type="compositionally biased region" description="Low complexity" evidence="8">
    <location>
        <begin position="452"/>
        <end position="475"/>
    </location>
</feature>
<dbReference type="AlphaFoldDB" id="A0A3D9SVJ4"/>
<dbReference type="Gene3D" id="3.30.565.10">
    <property type="entry name" value="Histidine kinase-like ATPase, C-terminal domain"/>
    <property type="match status" value="1"/>
</dbReference>
<feature type="transmembrane region" description="Helical" evidence="9">
    <location>
        <begin position="35"/>
        <end position="58"/>
    </location>
</feature>
<protein>
    <recommendedName>
        <fullName evidence="2">histidine kinase</fullName>
        <ecNumber evidence="2">2.7.13.3</ecNumber>
    </recommendedName>
</protein>
<evidence type="ECO:0000256" key="2">
    <source>
        <dbReference type="ARBA" id="ARBA00012438"/>
    </source>
</evidence>
<keyword evidence="6 11" id="KW-0418">Kinase</keyword>
<evidence type="ECO:0000256" key="6">
    <source>
        <dbReference type="ARBA" id="ARBA00022777"/>
    </source>
</evidence>
<dbReference type="EMBL" id="QTTT01000001">
    <property type="protein sequence ID" value="REE97015.1"/>
    <property type="molecule type" value="Genomic_DNA"/>
</dbReference>
<evidence type="ECO:0000256" key="4">
    <source>
        <dbReference type="ARBA" id="ARBA00022679"/>
    </source>
</evidence>
<feature type="transmembrane region" description="Helical" evidence="9">
    <location>
        <begin position="70"/>
        <end position="90"/>
    </location>
</feature>
<dbReference type="InterPro" id="IPR050428">
    <property type="entry name" value="TCS_sensor_his_kinase"/>
</dbReference>
<feature type="compositionally biased region" description="Low complexity" evidence="8">
    <location>
        <begin position="429"/>
        <end position="438"/>
    </location>
</feature>
<keyword evidence="12" id="KW-1185">Reference proteome</keyword>
<gene>
    <name evidence="11" type="ORF">DFJ69_2470</name>
</gene>
<evidence type="ECO:0000313" key="12">
    <source>
        <dbReference type="Proteomes" id="UP000256661"/>
    </source>
</evidence>
<dbReference type="Proteomes" id="UP000256661">
    <property type="component" value="Unassembled WGS sequence"/>
</dbReference>